<sequence>MASLKKISAVLACAALALGTAACSDTRSSDSKSGSSAESTNASDQLVGISMPTKSLERWNRDGAHLQELLDKQGYKTDLQYADNKVGDQISQIENMVNKGAKILVVASIDGSALAPTLDKAHAKGVKVIAYDRLIRDTESVDFYATFDNYKVGKMQGEYLVKALGLDQGKTGINFEPFAGSPDDNNASFFFAGAWDVLNPYVEKGALVVPSGKAPKTNDQWQSIGIKEWSLKSAQDEMQTRLNTFYKDKKVQAVLSPNDSIALGITQALVAAGYQAGPEYPQLTGQDADEANVKNIIAGLQSMTVWKDTRTLGEVVAKMVDEVAQGKDVTVNDKETYDNGKKVVPAYLIDPVTITKENINEKLVDSGFYSKSDLGL</sequence>
<dbReference type="InterPro" id="IPR025997">
    <property type="entry name" value="SBP_2_dom"/>
</dbReference>
<feature type="chain" id="PRO_5039619007" evidence="4">
    <location>
        <begin position="23"/>
        <end position="376"/>
    </location>
</feature>
<accession>A0A1Q5PMW9</accession>
<dbReference type="Proteomes" id="UP000186785">
    <property type="component" value="Unassembled WGS sequence"/>
</dbReference>
<dbReference type="Pfam" id="PF13407">
    <property type="entry name" value="Peripla_BP_4"/>
    <property type="match status" value="1"/>
</dbReference>
<feature type="signal peptide" evidence="4">
    <location>
        <begin position="1"/>
        <end position="22"/>
    </location>
</feature>
<evidence type="ECO:0000313" key="7">
    <source>
        <dbReference type="Proteomes" id="UP000186785"/>
    </source>
</evidence>
<dbReference type="Gene3D" id="3.40.50.2300">
    <property type="match status" value="2"/>
</dbReference>
<comment type="subcellular location">
    <subcellularLocation>
        <location evidence="1">Cell envelope</location>
    </subcellularLocation>
</comment>
<dbReference type="EMBL" id="MQSV01000002">
    <property type="protein sequence ID" value="OKL48876.1"/>
    <property type="molecule type" value="Genomic_DNA"/>
</dbReference>
<dbReference type="GO" id="GO:0030246">
    <property type="term" value="F:carbohydrate binding"/>
    <property type="evidence" value="ECO:0007669"/>
    <property type="project" value="TreeGrafter"/>
</dbReference>
<name>A0A1Q5PMW9_9ACTO</name>
<feature type="compositionally biased region" description="Low complexity" evidence="3">
    <location>
        <begin position="24"/>
        <end position="39"/>
    </location>
</feature>
<dbReference type="CDD" id="cd19994">
    <property type="entry name" value="PBP1_ChvE"/>
    <property type="match status" value="1"/>
</dbReference>
<feature type="domain" description="Periplasmic binding protein" evidence="5">
    <location>
        <begin position="47"/>
        <end position="328"/>
    </location>
</feature>
<keyword evidence="2 4" id="KW-0732">Signal</keyword>
<dbReference type="InterPro" id="IPR050555">
    <property type="entry name" value="Bact_Solute-Bind_Prot2"/>
</dbReference>
<dbReference type="NCBIfam" id="NF040907">
    <property type="entry name" value="ChvE"/>
    <property type="match status" value="1"/>
</dbReference>
<dbReference type="InterPro" id="IPR049784">
    <property type="entry name" value="ChvE-like"/>
</dbReference>
<evidence type="ECO:0000256" key="2">
    <source>
        <dbReference type="ARBA" id="ARBA00022729"/>
    </source>
</evidence>
<dbReference type="RefSeq" id="WP_073708863.1">
    <property type="nucleotide sequence ID" value="NZ_MQSU01000002.1"/>
</dbReference>
<dbReference type="PROSITE" id="PS51257">
    <property type="entry name" value="PROKAR_LIPOPROTEIN"/>
    <property type="match status" value="1"/>
</dbReference>
<dbReference type="PANTHER" id="PTHR30036">
    <property type="entry name" value="D-XYLOSE-BINDING PERIPLASMIC PROTEIN"/>
    <property type="match status" value="1"/>
</dbReference>
<protein>
    <submittedName>
        <fullName evidence="6">ABC transporter substrate-binding protein</fullName>
    </submittedName>
</protein>
<feature type="region of interest" description="Disordered" evidence="3">
    <location>
        <begin position="24"/>
        <end position="44"/>
    </location>
</feature>
<evidence type="ECO:0000313" key="6">
    <source>
        <dbReference type="EMBL" id="OKL48876.1"/>
    </source>
</evidence>
<dbReference type="InterPro" id="IPR028082">
    <property type="entry name" value="Peripla_BP_I"/>
</dbReference>
<keyword evidence="7" id="KW-1185">Reference proteome</keyword>
<evidence type="ECO:0000256" key="4">
    <source>
        <dbReference type="SAM" id="SignalP"/>
    </source>
</evidence>
<dbReference type="PANTHER" id="PTHR30036:SF1">
    <property type="entry name" value="D-XYLOSE-BINDING PERIPLASMIC PROTEIN"/>
    <property type="match status" value="1"/>
</dbReference>
<comment type="caution">
    <text evidence="6">The sequence shown here is derived from an EMBL/GenBank/DDBJ whole genome shotgun (WGS) entry which is preliminary data.</text>
</comment>
<dbReference type="AlphaFoldDB" id="A0A1Q5PMW9"/>
<evidence type="ECO:0000259" key="5">
    <source>
        <dbReference type="Pfam" id="PF13407"/>
    </source>
</evidence>
<proteinExistence type="predicted"/>
<dbReference type="OrthoDB" id="9773673at2"/>
<evidence type="ECO:0000256" key="3">
    <source>
        <dbReference type="SAM" id="MobiDB-lite"/>
    </source>
</evidence>
<organism evidence="6 7">
    <name type="scientific">Boudabousia liubingyangii</name>
    <dbReference type="NCBI Taxonomy" id="1921764"/>
    <lineage>
        <taxon>Bacteria</taxon>
        <taxon>Bacillati</taxon>
        <taxon>Actinomycetota</taxon>
        <taxon>Actinomycetes</taxon>
        <taxon>Actinomycetales</taxon>
        <taxon>Actinomycetaceae</taxon>
        <taxon>Boudabousia</taxon>
    </lineage>
</organism>
<reference evidence="6 7" key="1">
    <citation type="submission" date="2016-11" db="EMBL/GenBank/DDBJ databases">
        <title>Actinomyces gypaetusis sp. nov. isolated from the vulture Gypaetus barbatus in Qinghai Tibet Plateau China.</title>
        <authorList>
            <person name="Meng X."/>
        </authorList>
    </citation>
    <scope>NUCLEOTIDE SEQUENCE [LARGE SCALE GENOMIC DNA]</scope>
    <source>
        <strain evidence="6 7">VUL4_2</strain>
    </source>
</reference>
<dbReference type="GO" id="GO:0030288">
    <property type="term" value="C:outer membrane-bounded periplasmic space"/>
    <property type="evidence" value="ECO:0007669"/>
    <property type="project" value="TreeGrafter"/>
</dbReference>
<gene>
    <name evidence="6" type="ORF">BSR29_03220</name>
</gene>
<dbReference type="SUPFAM" id="SSF53822">
    <property type="entry name" value="Periplasmic binding protein-like I"/>
    <property type="match status" value="1"/>
</dbReference>
<evidence type="ECO:0000256" key="1">
    <source>
        <dbReference type="ARBA" id="ARBA00004196"/>
    </source>
</evidence>
<dbReference type="STRING" id="1921764.BSR28_02795"/>